<evidence type="ECO:0000256" key="2">
    <source>
        <dbReference type="ARBA" id="ARBA00008676"/>
    </source>
</evidence>
<comment type="catalytic activity">
    <reaction evidence="7">
        <text>(6R)-5,10-methylene-5,6,7,8-tetrahydrofolate + 3-methyl-2-oxobutanoate + H2O = 2-dehydropantoate + (6S)-5,6,7,8-tetrahydrofolate</text>
        <dbReference type="Rhea" id="RHEA:11824"/>
        <dbReference type="ChEBI" id="CHEBI:11561"/>
        <dbReference type="ChEBI" id="CHEBI:11851"/>
        <dbReference type="ChEBI" id="CHEBI:15377"/>
        <dbReference type="ChEBI" id="CHEBI:15636"/>
        <dbReference type="ChEBI" id="CHEBI:57453"/>
        <dbReference type="EC" id="2.1.2.11"/>
    </reaction>
</comment>
<feature type="binding site" evidence="7 9">
    <location>
        <position position="104"/>
    </location>
    <ligand>
        <name>3-methyl-2-oxobutanoate</name>
        <dbReference type="ChEBI" id="CHEBI:11851"/>
    </ligand>
</feature>
<dbReference type="Pfam" id="PF02548">
    <property type="entry name" value="Pantoate_transf"/>
    <property type="match status" value="1"/>
</dbReference>
<dbReference type="PIRSF" id="PIRSF000388">
    <property type="entry name" value="Pantoate_hydroxy_MeTrfase"/>
    <property type="match status" value="1"/>
</dbReference>
<accession>A0A839N7K6</accession>
<dbReference type="PANTHER" id="PTHR20881">
    <property type="entry name" value="3-METHYL-2-OXOBUTANOATE HYDROXYMETHYLTRANSFERASE"/>
    <property type="match status" value="1"/>
</dbReference>
<comment type="function">
    <text evidence="6 7">Catalyzes the reversible reaction in which hydroxymethyl group from 5,10-methylenetetrahydrofolate is transferred onto alpha-ketoisovalerate to form ketopantoate.</text>
</comment>
<gene>
    <name evidence="7" type="primary">panB</name>
    <name evidence="12" type="ORF">FHU39_001189</name>
</gene>
<dbReference type="Proteomes" id="UP000559182">
    <property type="component" value="Unassembled WGS sequence"/>
</dbReference>
<feature type="binding site" evidence="7 10">
    <location>
        <position position="65"/>
    </location>
    <ligand>
        <name>Mg(2+)</name>
        <dbReference type="ChEBI" id="CHEBI:18420"/>
    </ligand>
</feature>
<dbReference type="NCBIfam" id="NF001452">
    <property type="entry name" value="PRK00311.1"/>
    <property type="match status" value="1"/>
</dbReference>
<evidence type="ECO:0000256" key="3">
    <source>
        <dbReference type="ARBA" id="ARBA00011424"/>
    </source>
</evidence>
<proteinExistence type="inferred from homology"/>
<evidence type="ECO:0000313" key="13">
    <source>
        <dbReference type="Proteomes" id="UP000559182"/>
    </source>
</evidence>
<comment type="subunit">
    <text evidence="3 7">Homodecamer; pentamer of dimers.</text>
</comment>
<evidence type="ECO:0000256" key="8">
    <source>
        <dbReference type="PIRSR" id="PIRSR000388-1"/>
    </source>
</evidence>
<keyword evidence="7" id="KW-0963">Cytoplasm</keyword>
<dbReference type="Gene3D" id="3.20.20.60">
    <property type="entry name" value="Phosphoenolpyruvate-binding domains"/>
    <property type="match status" value="1"/>
</dbReference>
<evidence type="ECO:0000256" key="4">
    <source>
        <dbReference type="ARBA" id="ARBA00022655"/>
    </source>
</evidence>
<evidence type="ECO:0000256" key="7">
    <source>
        <dbReference type="HAMAP-Rule" id="MF_00156"/>
    </source>
</evidence>
<feature type="region of interest" description="Disordered" evidence="11">
    <location>
        <begin position="1"/>
        <end position="23"/>
    </location>
</feature>
<dbReference type="GO" id="GO:0005737">
    <property type="term" value="C:cytoplasm"/>
    <property type="evidence" value="ECO:0007669"/>
    <property type="project" value="UniProtKB-SubCell"/>
</dbReference>
<dbReference type="EMBL" id="JACHVQ010000001">
    <property type="protein sequence ID" value="MBB2891205.1"/>
    <property type="molecule type" value="Genomic_DNA"/>
</dbReference>
<protein>
    <recommendedName>
        <fullName evidence="7">3-methyl-2-oxobutanoate hydroxymethyltransferase</fullName>
        <ecNumber evidence="7">2.1.2.11</ecNumber>
    </recommendedName>
    <alternativeName>
        <fullName evidence="7">Ketopantoate hydroxymethyltransferase</fullName>
        <shortName evidence="7">KPHMT</shortName>
    </alternativeName>
</protein>
<dbReference type="GO" id="GO:0032259">
    <property type="term" value="P:methylation"/>
    <property type="evidence" value="ECO:0007669"/>
    <property type="project" value="UniProtKB-KW"/>
</dbReference>
<evidence type="ECO:0000256" key="11">
    <source>
        <dbReference type="SAM" id="MobiDB-lite"/>
    </source>
</evidence>
<dbReference type="GO" id="GO:0003864">
    <property type="term" value="F:3-methyl-2-oxobutanoate hydroxymethyltransferase activity"/>
    <property type="evidence" value="ECO:0007669"/>
    <property type="project" value="UniProtKB-UniRule"/>
</dbReference>
<evidence type="ECO:0000256" key="5">
    <source>
        <dbReference type="ARBA" id="ARBA00022679"/>
    </source>
</evidence>
<feature type="binding site" evidence="7 9">
    <location>
        <begin position="65"/>
        <end position="66"/>
    </location>
    <ligand>
        <name>3-methyl-2-oxobutanoate</name>
        <dbReference type="ChEBI" id="CHEBI:11851"/>
    </ligand>
</feature>
<evidence type="ECO:0000256" key="10">
    <source>
        <dbReference type="PIRSR" id="PIRSR000388-3"/>
    </source>
</evidence>
<name>A0A839N7K6_9MICO</name>
<evidence type="ECO:0000256" key="9">
    <source>
        <dbReference type="PIRSR" id="PIRSR000388-2"/>
    </source>
</evidence>
<sequence>MTEKTPETTAPYGTGAQAAPQRRVRVPHLQAKKTKGEKWAMLTAYDMYAAEIFDQAGIPVLLVGDSAGNNVFGFETTVPVTVEHLLPLVRAVSTATSHAMVVADLPFGSYQASPQQALETAARFMKEGLAHAVKLEGGKPMVPEIELLVRAGIPVMGHIGFTPQSEHVLGGYRVQGRGDGAERLLEDALALQEAGCFSVVMEMVPAPVARKVTEALAIPTIGIGAGPDCDAQVLVWQDMAGLRGGKAPRFVRKFADLRGELSKAAQDYAREVASGEFPSAAESFES</sequence>
<dbReference type="HAMAP" id="MF_00156">
    <property type="entry name" value="PanB"/>
    <property type="match status" value="1"/>
</dbReference>
<comment type="cofactor">
    <cofactor evidence="7 10">
        <name>Mg(2+)</name>
        <dbReference type="ChEBI" id="CHEBI:18420"/>
    </cofactor>
    <text evidence="7 10">Binds 1 Mg(2+) ion per subunit.</text>
</comment>
<organism evidence="12 13">
    <name type="scientific">Flexivirga oryzae</name>
    <dbReference type="NCBI Taxonomy" id="1794944"/>
    <lineage>
        <taxon>Bacteria</taxon>
        <taxon>Bacillati</taxon>
        <taxon>Actinomycetota</taxon>
        <taxon>Actinomycetes</taxon>
        <taxon>Micrococcales</taxon>
        <taxon>Dermacoccaceae</taxon>
        <taxon>Flexivirga</taxon>
    </lineage>
</organism>
<comment type="similarity">
    <text evidence="2 7">Belongs to the PanB family.</text>
</comment>
<evidence type="ECO:0000313" key="12">
    <source>
        <dbReference type="EMBL" id="MBB2891205.1"/>
    </source>
</evidence>
<dbReference type="PANTHER" id="PTHR20881:SF0">
    <property type="entry name" value="3-METHYL-2-OXOBUTANOATE HYDROXYMETHYLTRANSFERASE"/>
    <property type="match status" value="1"/>
</dbReference>
<feature type="active site" description="Proton acceptor" evidence="7 8">
    <location>
        <position position="202"/>
    </location>
</feature>
<keyword evidence="7 10" id="KW-0460">Magnesium</keyword>
<dbReference type="CDD" id="cd06557">
    <property type="entry name" value="KPHMT-like"/>
    <property type="match status" value="1"/>
</dbReference>
<comment type="caution">
    <text evidence="12">The sequence shown here is derived from an EMBL/GenBank/DDBJ whole genome shotgun (WGS) entry which is preliminary data.</text>
</comment>
<dbReference type="UniPathway" id="UPA00028">
    <property type="reaction ID" value="UER00003"/>
</dbReference>
<dbReference type="AlphaFoldDB" id="A0A839N7K6"/>
<comment type="pathway">
    <text evidence="1 7">Cofactor biosynthesis; (R)-pantothenate biosynthesis; (R)-pantoate from 3-methyl-2-oxobutanoate: step 1/2.</text>
</comment>
<dbReference type="SUPFAM" id="SSF51621">
    <property type="entry name" value="Phosphoenolpyruvate/pyruvate domain"/>
    <property type="match status" value="1"/>
</dbReference>
<keyword evidence="4 7" id="KW-0566">Pantothenate biosynthesis</keyword>
<dbReference type="GO" id="GO:0015940">
    <property type="term" value="P:pantothenate biosynthetic process"/>
    <property type="evidence" value="ECO:0007669"/>
    <property type="project" value="UniProtKB-UniRule"/>
</dbReference>
<dbReference type="InterPro" id="IPR015813">
    <property type="entry name" value="Pyrv/PenolPyrv_kinase-like_dom"/>
</dbReference>
<dbReference type="GO" id="GO:0008168">
    <property type="term" value="F:methyltransferase activity"/>
    <property type="evidence" value="ECO:0007669"/>
    <property type="project" value="UniProtKB-KW"/>
</dbReference>
<dbReference type="GO" id="GO:0000287">
    <property type="term" value="F:magnesium ion binding"/>
    <property type="evidence" value="ECO:0007669"/>
    <property type="project" value="TreeGrafter"/>
</dbReference>
<keyword evidence="5 7" id="KW-0808">Transferase</keyword>
<dbReference type="FunFam" id="3.20.20.60:FF:000003">
    <property type="entry name" value="3-methyl-2-oxobutanoate hydroxymethyltransferase"/>
    <property type="match status" value="1"/>
</dbReference>
<keyword evidence="7 10" id="KW-0479">Metal-binding</keyword>
<keyword evidence="13" id="KW-1185">Reference proteome</keyword>
<reference evidence="12 13" key="1">
    <citation type="submission" date="2020-08" db="EMBL/GenBank/DDBJ databases">
        <title>Sequencing the genomes of 1000 actinobacteria strains.</title>
        <authorList>
            <person name="Klenk H.-P."/>
        </authorList>
    </citation>
    <scope>NUCLEOTIDE SEQUENCE [LARGE SCALE GENOMIC DNA]</scope>
    <source>
        <strain evidence="12 13">DSM 105369</strain>
    </source>
</reference>
<feature type="binding site" evidence="7 9">
    <location>
        <position position="134"/>
    </location>
    <ligand>
        <name>3-methyl-2-oxobutanoate</name>
        <dbReference type="ChEBI" id="CHEBI:11851"/>
    </ligand>
</feature>
<dbReference type="InterPro" id="IPR003700">
    <property type="entry name" value="Pantoate_hydroxy_MeTrfase"/>
</dbReference>
<feature type="binding site" evidence="7 10">
    <location>
        <position position="104"/>
    </location>
    <ligand>
        <name>Mg(2+)</name>
        <dbReference type="ChEBI" id="CHEBI:18420"/>
    </ligand>
</feature>
<dbReference type="EC" id="2.1.2.11" evidence="7"/>
<dbReference type="NCBIfam" id="TIGR00222">
    <property type="entry name" value="panB"/>
    <property type="match status" value="1"/>
</dbReference>
<evidence type="ECO:0000256" key="6">
    <source>
        <dbReference type="ARBA" id="ARBA00056497"/>
    </source>
</evidence>
<evidence type="ECO:0000256" key="1">
    <source>
        <dbReference type="ARBA" id="ARBA00005033"/>
    </source>
</evidence>
<dbReference type="RefSeq" id="WP_183319501.1">
    <property type="nucleotide sequence ID" value="NZ_JACHVQ010000001.1"/>
</dbReference>
<dbReference type="InterPro" id="IPR040442">
    <property type="entry name" value="Pyrv_kinase-like_dom_sf"/>
</dbReference>
<feature type="binding site" evidence="7 10">
    <location>
        <position position="136"/>
    </location>
    <ligand>
        <name>Mg(2+)</name>
        <dbReference type="ChEBI" id="CHEBI:18420"/>
    </ligand>
</feature>
<comment type="subcellular location">
    <subcellularLocation>
        <location evidence="7">Cytoplasm</location>
    </subcellularLocation>
</comment>
<keyword evidence="12" id="KW-0489">Methyltransferase</keyword>